<feature type="region of interest" description="Disordered" evidence="1">
    <location>
        <begin position="62"/>
        <end position="81"/>
    </location>
</feature>
<reference evidence="2" key="1">
    <citation type="journal article" date="2021" name="bioRxiv">
        <title>Whole Genome Assembly and Annotation of Northern Wild Rice, Zizania palustris L., Supports a Whole Genome Duplication in the Zizania Genus.</title>
        <authorList>
            <person name="Haas M."/>
            <person name="Kono T."/>
            <person name="Macchietto M."/>
            <person name="Millas R."/>
            <person name="McGilp L."/>
            <person name="Shao M."/>
            <person name="Duquette J."/>
            <person name="Hirsch C.N."/>
            <person name="Kimball J."/>
        </authorList>
    </citation>
    <scope>NUCLEOTIDE SEQUENCE</scope>
    <source>
        <tissue evidence="2">Fresh leaf tissue</tissue>
    </source>
</reference>
<protein>
    <submittedName>
        <fullName evidence="2">Uncharacterized protein</fullName>
    </submittedName>
</protein>
<organism evidence="2 3">
    <name type="scientific">Zizania palustris</name>
    <name type="common">Northern wild rice</name>
    <dbReference type="NCBI Taxonomy" id="103762"/>
    <lineage>
        <taxon>Eukaryota</taxon>
        <taxon>Viridiplantae</taxon>
        <taxon>Streptophyta</taxon>
        <taxon>Embryophyta</taxon>
        <taxon>Tracheophyta</taxon>
        <taxon>Spermatophyta</taxon>
        <taxon>Magnoliopsida</taxon>
        <taxon>Liliopsida</taxon>
        <taxon>Poales</taxon>
        <taxon>Poaceae</taxon>
        <taxon>BOP clade</taxon>
        <taxon>Oryzoideae</taxon>
        <taxon>Oryzeae</taxon>
        <taxon>Zizaniinae</taxon>
        <taxon>Zizania</taxon>
    </lineage>
</organism>
<gene>
    <name evidence="2" type="ORF">GUJ93_ZPchr0002g23480</name>
</gene>
<keyword evidence="3" id="KW-1185">Reference proteome</keyword>
<feature type="region of interest" description="Disordered" evidence="1">
    <location>
        <begin position="1"/>
        <end position="36"/>
    </location>
</feature>
<accession>A0A8J5SFC0</accession>
<dbReference type="EMBL" id="JAAALK010000287">
    <property type="protein sequence ID" value="KAG8056691.1"/>
    <property type="molecule type" value="Genomic_DNA"/>
</dbReference>
<evidence type="ECO:0000313" key="2">
    <source>
        <dbReference type="EMBL" id="KAG8056691.1"/>
    </source>
</evidence>
<proteinExistence type="predicted"/>
<sequence length="81" mass="8670">MTSTSRVVERDGDDAIRQGTDGAEMDRQCGTTMGWKDDRAAGDMWAVALTRRAMETVPVKGVIDGKEGNGGGEKAARGRRV</sequence>
<evidence type="ECO:0000313" key="3">
    <source>
        <dbReference type="Proteomes" id="UP000729402"/>
    </source>
</evidence>
<dbReference type="AlphaFoldDB" id="A0A8J5SFC0"/>
<feature type="compositionally biased region" description="Basic and acidic residues" evidence="1">
    <location>
        <begin position="7"/>
        <end position="16"/>
    </location>
</feature>
<comment type="caution">
    <text evidence="2">The sequence shown here is derived from an EMBL/GenBank/DDBJ whole genome shotgun (WGS) entry which is preliminary data.</text>
</comment>
<dbReference type="Proteomes" id="UP000729402">
    <property type="component" value="Unassembled WGS sequence"/>
</dbReference>
<name>A0A8J5SFC0_ZIZPA</name>
<evidence type="ECO:0000256" key="1">
    <source>
        <dbReference type="SAM" id="MobiDB-lite"/>
    </source>
</evidence>
<reference evidence="2" key="2">
    <citation type="submission" date="2021-02" db="EMBL/GenBank/DDBJ databases">
        <authorList>
            <person name="Kimball J.A."/>
            <person name="Haas M.W."/>
            <person name="Macchietto M."/>
            <person name="Kono T."/>
            <person name="Duquette J."/>
            <person name="Shao M."/>
        </authorList>
    </citation>
    <scope>NUCLEOTIDE SEQUENCE</scope>
    <source>
        <tissue evidence="2">Fresh leaf tissue</tissue>
    </source>
</reference>